<dbReference type="GO" id="GO:0005506">
    <property type="term" value="F:iron ion binding"/>
    <property type="evidence" value="ECO:0007669"/>
    <property type="project" value="InterPro"/>
</dbReference>
<dbReference type="FunFam" id="1.10.630.10:FF:000238">
    <property type="entry name" value="Cytochrome P450 2A6"/>
    <property type="match status" value="1"/>
</dbReference>
<dbReference type="GO" id="GO:0006805">
    <property type="term" value="P:xenobiotic metabolic process"/>
    <property type="evidence" value="ECO:0007669"/>
    <property type="project" value="TreeGrafter"/>
</dbReference>
<evidence type="ECO:0000313" key="13">
    <source>
        <dbReference type="Proteomes" id="UP000695026"/>
    </source>
</evidence>
<evidence type="ECO:0000256" key="2">
    <source>
        <dbReference type="ARBA" id="ARBA00004174"/>
    </source>
</evidence>
<comment type="cofactor">
    <cofactor evidence="1">
        <name>heme</name>
        <dbReference type="ChEBI" id="CHEBI:30413"/>
    </cofactor>
</comment>
<keyword evidence="13" id="KW-1185">Reference proteome</keyword>
<feature type="non-terminal residue" evidence="14">
    <location>
        <position position="1"/>
    </location>
</feature>
<comment type="similarity">
    <text evidence="4">Belongs to the cytochrome P450 family.</text>
</comment>
<name>A0A9F2RFF8_PYTBI</name>
<keyword evidence="9" id="KW-0560">Oxidoreductase</keyword>
<evidence type="ECO:0000256" key="7">
    <source>
        <dbReference type="ARBA" id="ARBA00022824"/>
    </source>
</evidence>
<dbReference type="InterPro" id="IPR001128">
    <property type="entry name" value="Cyt_P450"/>
</dbReference>
<keyword evidence="7" id="KW-0256">Endoplasmic reticulum</keyword>
<dbReference type="InterPro" id="IPR002401">
    <property type="entry name" value="Cyt_P450_E_grp-I"/>
</dbReference>
<dbReference type="GO" id="GO:0005789">
    <property type="term" value="C:endoplasmic reticulum membrane"/>
    <property type="evidence" value="ECO:0007669"/>
    <property type="project" value="UniProtKB-SubCell"/>
</dbReference>
<evidence type="ECO:0000256" key="6">
    <source>
        <dbReference type="ARBA" id="ARBA00022723"/>
    </source>
</evidence>
<evidence type="ECO:0000256" key="12">
    <source>
        <dbReference type="ARBA" id="ARBA00023136"/>
    </source>
</evidence>
<evidence type="ECO:0000313" key="14">
    <source>
        <dbReference type="RefSeq" id="XP_007445473.2"/>
    </source>
</evidence>
<keyword evidence="11" id="KW-0503">Monooxygenase</keyword>
<dbReference type="OrthoDB" id="9049161at2759"/>
<dbReference type="RefSeq" id="XP_007445473.2">
    <property type="nucleotide sequence ID" value="XM_007445411.2"/>
</dbReference>
<protein>
    <submittedName>
        <fullName evidence="14">Cytochrome P450 2J5-like</fullName>
    </submittedName>
</protein>
<proteinExistence type="inferred from homology"/>
<evidence type="ECO:0000256" key="1">
    <source>
        <dbReference type="ARBA" id="ARBA00001971"/>
    </source>
</evidence>
<dbReference type="PANTHER" id="PTHR24300">
    <property type="entry name" value="CYTOCHROME P450 508A4-RELATED"/>
    <property type="match status" value="1"/>
</dbReference>
<keyword evidence="6" id="KW-0479">Metal-binding</keyword>
<dbReference type="GeneID" id="103063946"/>
<dbReference type="Gene3D" id="1.10.630.10">
    <property type="entry name" value="Cytochrome P450"/>
    <property type="match status" value="1"/>
</dbReference>
<dbReference type="PRINTS" id="PR00463">
    <property type="entry name" value="EP450I"/>
</dbReference>
<sequence>SRLIKLFSLFCPKCQLRKRYGDIYTIWVWHRPVVVISGFHAIKESLINHSEAFVDRPLSTFLLKICKGKGIAFANGHTWKQQRRFASGALRKLGLGKKGLQHRIEEEAHQLVEIFARTKGQPIDPLLSISNSVCNVICLLSFGYWFSHEDTKFQMAIEDITNYMKFGGSAFLLLYELFPWLMKHLPGPHQKIVASMETGMLLVKEEMEKHKQDLALREPQDFLDLYLLQIEKVRIPWGILLVPAGLCRHAKRIFRTFKNNSVRTALFFAHIKVCQLIYSYTNNSV</sequence>
<evidence type="ECO:0000256" key="3">
    <source>
        <dbReference type="ARBA" id="ARBA00004406"/>
    </source>
</evidence>
<reference evidence="14" key="1">
    <citation type="submission" date="2025-08" db="UniProtKB">
        <authorList>
            <consortium name="RefSeq"/>
        </authorList>
    </citation>
    <scope>IDENTIFICATION</scope>
    <source>
        <tissue evidence="14">Liver</tissue>
    </source>
</reference>
<comment type="subcellular location">
    <subcellularLocation>
        <location evidence="3">Endoplasmic reticulum membrane</location>
        <topology evidence="3">Peripheral membrane protein</topology>
    </subcellularLocation>
    <subcellularLocation>
        <location evidence="2">Microsome membrane</location>
        <topology evidence="2">Peripheral membrane protein</topology>
    </subcellularLocation>
</comment>
<dbReference type="AlphaFoldDB" id="A0A9F2RFF8"/>
<dbReference type="PANTHER" id="PTHR24300:SF134">
    <property type="entry name" value="CYTOCHROME P450, FAMILY 2, SUBFAMILY AB, POLYPEPTIDE 2-RELATED"/>
    <property type="match status" value="1"/>
</dbReference>
<accession>A0A9F2RFF8</accession>
<keyword evidence="5" id="KW-0349">Heme</keyword>
<evidence type="ECO:0000256" key="4">
    <source>
        <dbReference type="ARBA" id="ARBA00010617"/>
    </source>
</evidence>
<dbReference type="OMA" id="GSETTHY"/>
<evidence type="ECO:0000256" key="5">
    <source>
        <dbReference type="ARBA" id="ARBA00022617"/>
    </source>
</evidence>
<dbReference type="GO" id="GO:0006082">
    <property type="term" value="P:organic acid metabolic process"/>
    <property type="evidence" value="ECO:0007669"/>
    <property type="project" value="TreeGrafter"/>
</dbReference>
<dbReference type="GO" id="GO:0016712">
    <property type="term" value="F:oxidoreductase activity, acting on paired donors, with incorporation or reduction of molecular oxygen, reduced flavin or flavoprotein as one donor, and incorporation of one atom of oxygen"/>
    <property type="evidence" value="ECO:0007669"/>
    <property type="project" value="TreeGrafter"/>
</dbReference>
<dbReference type="GO" id="GO:0020037">
    <property type="term" value="F:heme binding"/>
    <property type="evidence" value="ECO:0007669"/>
    <property type="project" value="InterPro"/>
</dbReference>
<evidence type="ECO:0000256" key="9">
    <source>
        <dbReference type="ARBA" id="ARBA00023002"/>
    </source>
</evidence>
<dbReference type="Pfam" id="PF00067">
    <property type="entry name" value="p450"/>
    <property type="match status" value="1"/>
</dbReference>
<dbReference type="SUPFAM" id="SSF48264">
    <property type="entry name" value="Cytochrome P450"/>
    <property type="match status" value="1"/>
</dbReference>
<dbReference type="InterPro" id="IPR036396">
    <property type="entry name" value="Cyt_P450_sf"/>
</dbReference>
<evidence type="ECO:0000256" key="11">
    <source>
        <dbReference type="ARBA" id="ARBA00023033"/>
    </source>
</evidence>
<dbReference type="KEGG" id="pbi:103063946"/>
<gene>
    <name evidence="14" type="primary">LOC103063946</name>
</gene>
<dbReference type="Proteomes" id="UP000695026">
    <property type="component" value="Unplaced"/>
</dbReference>
<evidence type="ECO:0000256" key="10">
    <source>
        <dbReference type="ARBA" id="ARBA00023004"/>
    </source>
</evidence>
<evidence type="ECO:0000256" key="8">
    <source>
        <dbReference type="ARBA" id="ARBA00022848"/>
    </source>
</evidence>
<dbReference type="InterPro" id="IPR050182">
    <property type="entry name" value="Cytochrome_P450_fam2"/>
</dbReference>
<keyword evidence="12" id="KW-0472">Membrane</keyword>
<keyword evidence="10" id="KW-0408">Iron</keyword>
<organism evidence="13 14">
    <name type="scientific">Python bivittatus</name>
    <name type="common">Burmese python</name>
    <name type="synonym">Python molurus bivittatus</name>
    <dbReference type="NCBI Taxonomy" id="176946"/>
    <lineage>
        <taxon>Eukaryota</taxon>
        <taxon>Metazoa</taxon>
        <taxon>Chordata</taxon>
        <taxon>Craniata</taxon>
        <taxon>Vertebrata</taxon>
        <taxon>Euteleostomi</taxon>
        <taxon>Lepidosauria</taxon>
        <taxon>Squamata</taxon>
        <taxon>Bifurcata</taxon>
        <taxon>Unidentata</taxon>
        <taxon>Episquamata</taxon>
        <taxon>Toxicofera</taxon>
        <taxon>Serpentes</taxon>
        <taxon>Henophidia</taxon>
        <taxon>Pythonidae</taxon>
        <taxon>Python</taxon>
    </lineage>
</organism>
<keyword evidence="8" id="KW-0492">Microsome</keyword>